<keyword evidence="3" id="KW-1185">Reference proteome</keyword>
<evidence type="ECO:0000313" key="3">
    <source>
        <dbReference type="Proteomes" id="UP000092714"/>
    </source>
</evidence>
<gene>
    <name evidence="2" type="ORF">CP373A1_10130</name>
</gene>
<dbReference type="SUPFAM" id="SSF46785">
    <property type="entry name" value="Winged helix' DNA-binding domain"/>
    <property type="match status" value="1"/>
</dbReference>
<reference evidence="2 3" key="1">
    <citation type="submission" date="2016-06" db="EMBL/GenBank/DDBJ databases">
        <authorList>
            <person name="Kjaerup R.B."/>
            <person name="Dalgaard T.S."/>
            <person name="Juul-Madsen H.R."/>
        </authorList>
    </citation>
    <scope>NUCLEOTIDE SEQUENCE [LARGE SCALE GENOMIC DNA]</scope>
    <source>
        <strain evidence="2 3">373-A1</strain>
    </source>
</reference>
<comment type="caution">
    <text evidence="2">The sequence shown here is derived from an EMBL/GenBank/DDBJ whole genome shotgun (WGS) entry which is preliminary data.</text>
</comment>
<protein>
    <submittedName>
        <fullName evidence="2">PadR family transcriptional regulator</fullName>
    </submittedName>
</protein>
<dbReference type="eggNOG" id="COG1695">
    <property type="taxonomic scope" value="Bacteria"/>
</dbReference>
<dbReference type="EMBL" id="MAPZ01000019">
    <property type="protein sequence ID" value="OBY10968.1"/>
    <property type="molecule type" value="Genomic_DNA"/>
</dbReference>
<dbReference type="Pfam" id="PF03551">
    <property type="entry name" value="PadR"/>
    <property type="match status" value="1"/>
</dbReference>
<proteinExistence type="predicted"/>
<dbReference type="Gene3D" id="1.10.10.10">
    <property type="entry name" value="Winged helix-like DNA-binding domain superfamily/Winged helix DNA-binding domain"/>
    <property type="match status" value="1"/>
</dbReference>
<dbReference type="PANTHER" id="PTHR33169:SF14">
    <property type="entry name" value="TRANSCRIPTIONAL REGULATOR RV3488"/>
    <property type="match status" value="1"/>
</dbReference>
<dbReference type="GeneID" id="42774773"/>
<dbReference type="InterPro" id="IPR005149">
    <property type="entry name" value="Tscrpt_reg_PadR_N"/>
</dbReference>
<dbReference type="PANTHER" id="PTHR33169">
    <property type="entry name" value="PADR-FAMILY TRANSCRIPTIONAL REGULATOR"/>
    <property type="match status" value="1"/>
</dbReference>
<name>A0A1B8RQ84_9CLOT</name>
<dbReference type="Proteomes" id="UP000092714">
    <property type="component" value="Unassembled WGS sequence"/>
</dbReference>
<sequence>MQDKSQLLKGVLEGCILKIVKHKKETYGYEVVTELRTFGFGQCTEGTVYPLLTRLEKRKSLASQKKESPLGPQRKYYSLTEEGEQELEEFTRIWGEFKGFVDGIFKYYEGK</sequence>
<feature type="domain" description="Transcription regulator PadR N-terminal" evidence="1">
    <location>
        <begin position="16"/>
        <end position="89"/>
    </location>
</feature>
<dbReference type="InterPro" id="IPR052509">
    <property type="entry name" value="Metal_resp_DNA-bind_regulator"/>
</dbReference>
<evidence type="ECO:0000259" key="1">
    <source>
        <dbReference type="Pfam" id="PF03551"/>
    </source>
</evidence>
<dbReference type="AlphaFoldDB" id="A0A1B8RQ84"/>
<evidence type="ECO:0000313" key="2">
    <source>
        <dbReference type="EMBL" id="OBY10968.1"/>
    </source>
</evidence>
<accession>A0A1B8RQ84</accession>
<organism evidence="2 3">
    <name type="scientific">Clostridium paraputrificum</name>
    <dbReference type="NCBI Taxonomy" id="29363"/>
    <lineage>
        <taxon>Bacteria</taxon>
        <taxon>Bacillati</taxon>
        <taxon>Bacillota</taxon>
        <taxon>Clostridia</taxon>
        <taxon>Eubacteriales</taxon>
        <taxon>Clostridiaceae</taxon>
        <taxon>Clostridium</taxon>
    </lineage>
</organism>
<dbReference type="InterPro" id="IPR036390">
    <property type="entry name" value="WH_DNA-bd_sf"/>
</dbReference>
<dbReference type="InterPro" id="IPR036388">
    <property type="entry name" value="WH-like_DNA-bd_sf"/>
</dbReference>
<dbReference type="OrthoDB" id="9808017at2"/>
<dbReference type="RefSeq" id="WP_027096937.1">
    <property type="nucleotide sequence ID" value="NZ_CABHIH010000002.1"/>
</dbReference>